<dbReference type="PROSITE" id="PS50060">
    <property type="entry name" value="MAM_2"/>
    <property type="match status" value="1"/>
</dbReference>
<dbReference type="GO" id="GO:0016020">
    <property type="term" value="C:membrane"/>
    <property type="evidence" value="ECO:0007669"/>
    <property type="project" value="InterPro"/>
</dbReference>
<feature type="domain" description="MAM" evidence="9">
    <location>
        <begin position="468"/>
        <end position="642"/>
    </location>
</feature>
<sequence length="728" mass="81502">MPEKFTPLIFRILLLYLILGILGFATGIQKGAAQRKCGFDLAIQQALQRNPRLVTRINAIESAMHHFMLNARVMFRMDSTTDTTTVIIPVVVHIVLQDPTQVSDSQVISQIIVLNQDYQALNADTTKVPAVWKPIIGRVKFQYVLAKRTPAGLPTNGIDRVTTSVSTFSINNACSQVKHASTGGANAWDTKSYLNIWVCNLPSGYLGVTTPPGLYPDDEDGVVITTQAFGTVGNLDPEFNLGRTATHEVGHYWNLLHPWGIYNSNPNCLYDDSVADTPPQAGPLYGCYSFPTTDHCSPDSPGVMFMNYMEYVDDSCMYMFTQGQVMRMLALLNTFRSSLLSSQGAVPVQLEKLKPQLLRILQPANKICDPTIQPILVLRNYGYDSLYKAKIIYYTEDSVLHQYVWTGALGTFDSTQVILPAITNNLGNHMLTAFAIEPNDSTNLQYVSDTIRQAYHLDPIITSDFTEGFEEDTFPPPYWEVVNPDNSYTWEHTSIASHSGQYAALMPNLDYMQNGPTDDLVSPVINVSQADSAFLFFYVAAGLQSNPYGNNQYWDTLEVLISTDCGQTGTVVYKKWGKYLMTDSIPTSQEFVPTASQWRRDSINLTPFIHQGNFQIIFRNITNFENNIYLDDIQLQTRPTNPNLKRDKVLVVPNPTTGEIRIEFLEISPDLRGVNIYNSLGQKIASYSSASIVNNQIAVHLSGKPVGTYYVEIVYTHYNIVRKVLLIH</sequence>
<dbReference type="SUPFAM" id="SSF49899">
    <property type="entry name" value="Concanavalin A-like lectins/glucanases"/>
    <property type="match status" value="1"/>
</dbReference>
<evidence type="ECO:0000256" key="4">
    <source>
        <dbReference type="ARBA" id="ARBA00022729"/>
    </source>
</evidence>
<dbReference type="STRING" id="1393122.SAMN05660895_1875"/>
<keyword evidence="8" id="KW-1015">Disulfide bond</keyword>
<evidence type="ECO:0000256" key="1">
    <source>
        <dbReference type="ARBA" id="ARBA00008721"/>
    </source>
</evidence>
<gene>
    <name evidence="10" type="ORF">SAMN05660895_1875</name>
</gene>
<dbReference type="InterPro" id="IPR026444">
    <property type="entry name" value="Secre_tail"/>
</dbReference>
<dbReference type="GO" id="GO:0005975">
    <property type="term" value="P:carbohydrate metabolic process"/>
    <property type="evidence" value="ECO:0007669"/>
    <property type="project" value="UniProtKB-ARBA"/>
</dbReference>
<dbReference type="InterPro" id="IPR013320">
    <property type="entry name" value="ConA-like_dom_sf"/>
</dbReference>
<name>A0A1I7NH88_9BACT</name>
<reference evidence="11" key="1">
    <citation type="submission" date="2016-10" db="EMBL/GenBank/DDBJ databases">
        <authorList>
            <person name="Varghese N."/>
            <person name="Submissions S."/>
        </authorList>
    </citation>
    <scope>NUCLEOTIDE SEQUENCE [LARGE SCALE GENOMIC DNA]</scope>
    <source>
        <strain evidence="11">DSM 14807</strain>
    </source>
</reference>
<dbReference type="GO" id="GO:0004553">
    <property type="term" value="F:hydrolase activity, hydrolyzing O-glycosyl compounds"/>
    <property type="evidence" value="ECO:0007669"/>
    <property type="project" value="UniProtKB-ARBA"/>
</dbReference>
<dbReference type="GO" id="GO:0046872">
    <property type="term" value="F:metal ion binding"/>
    <property type="evidence" value="ECO:0007669"/>
    <property type="project" value="UniProtKB-KW"/>
</dbReference>
<evidence type="ECO:0000256" key="8">
    <source>
        <dbReference type="ARBA" id="ARBA00023157"/>
    </source>
</evidence>
<dbReference type="NCBIfam" id="TIGR04183">
    <property type="entry name" value="Por_Secre_tail"/>
    <property type="match status" value="1"/>
</dbReference>
<keyword evidence="7" id="KW-0482">Metalloprotease</keyword>
<proteinExistence type="inferred from homology"/>
<dbReference type="GO" id="GO:0006508">
    <property type="term" value="P:proteolysis"/>
    <property type="evidence" value="ECO:0007669"/>
    <property type="project" value="UniProtKB-KW"/>
</dbReference>
<dbReference type="Gene3D" id="2.60.120.200">
    <property type="match status" value="1"/>
</dbReference>
<dbReference type="Proteomes" id="UP000199537">
    <property type="component" value="Unassembled WGS sequence"/>
</dbReference>
<dbReference type="Gene3D" id="3.40.390.10">
    <property type="entry name" value="Collagenase (Catalytic Domain)"/>
    <property type="match status" value="1"/>
</dbReference>
<accession>A0A1I7NH88</accession>
<dbReference type="PANTHER" id="PTHR47466:SF1">
    <property type="entry name" value="METALLOPROTEASE MEP1 (AFU_ORTHOLOGUE AFUA_1G07730)-RELATED"/>
    <property type="match status" value="1"/>
</dbReference>
<evidence type="ECO:0000256" key="6">
    <source>
        <dbReference type="ARBA" id="ARBA00022833"/>
    </source>
</evidence>
<dbReference type="InterPro" id="IPR024079">
    <property type="entry name" value="MetalloPept_cat_dom_sf"/>
</dbReference>
<dbReference type="PANTHER" id="PTHR47466">
    <property type="match status" value="1"/>
</dbReference>
<keyword evidence="3" id="KW-0479">Metal-binding</keyword>
<dbReference type="AlphaFoldDB" id="A0A1I7NH88"/>
<evidence type="ECO:0000313" key="10">
    <source>
        <dbReference type="EMBL" id="SFV34003.1"/>
    </source>
</evidence>
<evidence type="ECO:0000259" key="9">
    <source>
        <dbReference type="PROSITE" id="PS50060"/>
    </source>
</evidence>
<evidence type="ECO:0000256" key="3">
    <source>
        <dbReference type="ARBA" id="ARBA00022723"/>
    </source>
</evidence>
<dbReference type="SUPFAM" id="SSF55486">
    <property type="entry name" value="Metalloproteases ('zincins'), catalytic domain"/>
    <property type="match status" value="1"/>
</dbReference>
<organism evidence="10 11">
    <name type="scientific">Thermoflavifilum thermophilum</name>
    <dbReference type="NCBI Taxonomy" id="1393122"/>
    <lineage>
        <taxon>Bacteria</taxon>
        <taxon>Pseudomonadati</taxon>
        <taxon>Bacteroidota</taxon>
        <taxon>Chitinophagia</taxon>
        <taxon>Chitinophagales</taxon>
        <taxon>Chitinophagaceae</taxon>
        <taxon>Thermoflavifilum</taxon>
    </lineage>
</organism>
<dbReference type="EMBL" id="FPCJ01000001">
    <property type="protein sequence ID" value="SFV34003.1"/>
    <property type="molecule type" value="Genomic_DNA"/>
</dbReference>
<evidence type="ECO:0000313" key="11">
    <source>
        <dbReference type="Proteomes" id="UP000199537"/>
    </source>
</evidence>
<keyword evidence="2" id="KW-0645">Protease</keyword>
<keyword evidence="4" id="KW-0732">Signal</keyword>
<dbReference type="Pfam" id="PF05572">
    <property type="entry name" value="Peptidase_M43"/>
    <property type="match status" value="1"/>
</dbReference>
<evidence type="ECO:0000256" key="7">
    <source>
        <dbReference type="ARBA" id="ARBA00023049"/>
    </source>
</evidence>
<dbReference type="NCBIfam" id="NF038128">
    <property type="entry name" value="choice_anch_J"/>
    <property type="match status" value="1"/>
</dbReference>
<keyword evidence="11" id="KW-1185">Reference proteome</keyword>
<dbReference type="InterPro" id="IPR008754">
    <property type="entry name" value="Peptidase_M43"/>
</dbReference>
<keyword evidence="5" id="KW-0378">Hydrolase</keyword>
<comment type="similarity">
    <text evidence="1">Belongs to the peptidase M43B family.</text>
</comment>
<dbReference type="OrthoDB" id="6278496at2"/>
<dbReference type="RefSeq" id="WP_092460069.1">
    <property type="nucleotide sequence ID" value="NZ_FPCJ01000001.1"/>
</dbReference>
<evidence type="ECO:0000256" key="5">
    <source>
        <dbReference type="ARBA" id="ARBA00022801"/>
    </source>
</evidence>
<dbReference type="InterPro" id="IPR000998">
    <property type="entry name" value="MAM_dom"/>
</dbReference>
<dbReference type="GO" id="GO:0008237">
    <property type="term" value="F:metallopeptidase activity"/>
    <property type="evidence" value="ECO:0007669"/>
    <property type="project" value="UniProtKB-KW"/>
</dbReference>
<keyword evidence="6" id="KW-0862">Zinc</keyword>
<protein>
    <submittedName>
        <fullName evidence="10">Por secretion system C-terminal sorting domain-containing protein</fullName>
    </submittedName>
</protein>
<evidence type="ECO:0000256" key="2">
    <source>
        <dbReference type="ARBA" id="ARBA00022670"/>
    </source>
</evidence>
<dbReference type="Pfam" id="PF18962">
    <property type="entry name" value="Por_Secre_tail"/>
    <property type="match status" value="1"/>
</dbReference>